<dbReference type="RefSeq" id="XP_019969946.1">
    <property type="nucleotide sequence ID" value="XM_020115289.1"/>
</dbReference>
<sequence length="693" mass="84465">MDENKYFKENFIYVDVEKEKEEKKKVYVEYIKRCFNYLLKQDDNFILFTLKKNVSLLSYFFSYLLKSDRNYDHPFELLDDDKKYNAELNLCILNFYLKLVDIYLNKNKCDVLFLKNVFIKIHIMMDIIMMCYTVDKKNKRIKTYIYNIYNKTQFNCFYIFKYIKHLYEELKNMKKKLEHYITYKNKITHYIVQLNELLFTIYCFCKFFKKYHYFDIKENKLSNELIIVKLMIYTDDKNNIDDYRNNNTSQDMLLKGDTSFLYIFIQTYVEMINHVYDSQLNDGHMKDILFLRYRYMCILNMLIKYNLKYGDSKNSVFYFSIIIDMLKEKSNKTNIQFIKNDIQLCNWFFLDKYILEGNVIDLYFFSYINNFMNLKNKKQVEQIIHKKYKNEIDQIKEITNVNNNNFILKILKKYNFNISQSIEYIFTNQLHQDNNQNYEKSDDDDEDNKDEDNNDDDNNDDDDNDEDNNDDDDNDEDNNNNYYNNNYYNNNAQNIQPSDNMFYKKKMNKILPGNEKYNNIDKDINEDILDMKNKKLNNVLELLKKRNIIKSTQKKKTHKYKYINNTLDEENKNKILNINESSSNDEESSDMSLDNFRNELINSNKYRKNKVQQEQDQENEQPTNINKVENTQLYEKHPLSFKSSTNNLNTIKNIKDEHNIQSDNKKRYYYKKTVHKGRSHRNNFDRKMSKGMF</sequence>
<gene>
    <name evidence="2" type="ORF">PRSY57_1420900</name>
</gene>
<evidence type="ECO:0000313" key="2">
    <source>
        <dbReference type="EMBL" id="KYN93876.1"/>
    </source>
</evidence>
<evidence type="ECO:0000313" key="3">
    <source>
        <dbReference type="Proteomes" id="UP000076359"/>
    </source>
</evidence>
<dbReference type="AlphaFoldDB" id="A0A151L4L4"/>
<reference evidence="2 3" key="1">
    <citation type="journal article" date="2016" name="Nat. Commun.">
        <title>Genomes of cryptic chimpanzee Plasmodium species reveal key evolutionary events leading to human malaria.</title>
        <authorList>
            <person name="Sundararaman S.A."/>
            <person name="Plenderleith L.J."/>
            <person name="Liu W."/>
            <person name="Loy D.E."/>
            <person name="Learn G.H."/>
            <person name="Li Y."/>
            <person name="Shaw K.S."/>
            <person name="Ayouba A."/>
            <person name="Peeters M."/>
            <person name="Speede S."/>
            <person name="Shaw G.M."/>
            <person name="Bushman F.D."/>
            <person name="Brisson D."/>
            <person name="Rayner J.C."/>
            <person name="Sharp P.M."/>
            <person name="Hahn B.H."/>
        </authorList>
    </citation>
    <scope>NUCLEOTIDE SEQUENCE [LARGE SCALE GENOMIC DNA]</scope>
    <source>
        <strain evidence="2 3">SY57</strain>
    </source>
</reference>
<feature type="compositionally biased region" description="Acidic residues" evidence="1">
    <location>
        <begin position="441"/>
        <end position="478"/>
    </location>
</feature>
<dbReference type="Proteomes" id="UP000076359">
    <property type="component" value="Unassembled WGS sequence"/>
</dbReference>
<dbReference type="VEuPathDB" id="PlasmoDB:PRG01_1421400"/>
<evidence type="ECO:0000256" key="1">
    <source>
        <dbReference type="SAM" id="MobiDB-lite"/>
    </source>
</evidence>
<dbReference type="VEuPathDB" id="PlasmoDB:PRCDC_1420900"/>
<accession>A0A151L4L4</accession>
<comment type="caution">
    <text evidence="2">The sequence shown here is derived from an EMBL/GenBank/DDBJ whole genome shotgun (WGS) entry which is preliminary data.</text>
</comment>
<feature type="region of interest" description="Disordered" evidence="1">
    <location>
        <begin position="433"/>
        <end position="496"/>
    </location>
</feature>
<organism evidence="2 3">
    <name type="scientific">Plasmodium reichenowi</name>
    <dbReference type="NCBI Taxonomy" id="5854"/>
    <lineage>
        <taxon>Eukaryota</taxon>
        <taxon>Sar</taxon>
        <taxon>Alveolata</taxon>
        <taxon>Apicomplexa</taxon>
        <taxon>Aconoidasida</taxon>
        <taxon>Haemosporida</taxon>
        <taxon>Plasmodiidae</taxon>
        <taxon>Plasmodium</taxon>
        <taxon>Plasmodium (Laverania)</taxon>
    </lineage>
</organism>
<dbReference type="GeneID" id="24533483"/>
<dbReference type="KEGG" id="prei:PRSY57_1420900"/>
<feature type="compositionally biased region" description="Low complexity" evidence="1">
    <location>
        <begin position="479"/>
        <end position="491"/>
    </location>
</feature>
<protein>
    <submittedName>
        <fullName evidence="2">Uncharacterized protein</fullName>
    </submittedName>
</protein>
<proteinExistence type="predicted"/>
<name>A0A151L4L4_PLARE</name>
<dbReference type="EMBL" id="LVLA01000015">
    <property type="protein sequence ID" value="KYN93876.1"/>
    <property type="molecule type" value="Genomic_DNA"/>
</dbReference>